<dbReference type="RefSeq" id="WP_013745024.1">
    <property type="nucleotide sequence ID" value="NC_015460.1"/>
</dbReference>
<feature type="compositionally biased region" description="Basic and acidic residues" evidence="1">
    <location>
        <begin position="49"/>
        <end position="61"/>
    </location>
</feature>
<proteinExistence type="predicted"/>
<protein>
    <submittedName>
        <fullName evidence="2">Uncharacterized protein</fullName>
    </submittedName>
</protein>
<evidence type="ECO:0000313" key="2">
    <source>
        <dbReference type="EMBL" id="AEC16237.1"/>
    </source>
</evidence>
<feature type="region of interest" description="Disordered" evidence="1">
    <location>
        <begin position="42"/>
        <end position="61"/>
    </location>
</feature>
<dbReference type="KEGG" id="gan:UMN179_00200"/>
<dbReference type="AlphaFoldDB" id="F4HB05"/>
<dbReference type="STRING" id="1005058.UMN179_00200"/>
<name>F4HB05_GALAU</name>
<organism evidence="2 3">
    <name type="scientific">Gallibacterium anatis (strain UMN179)</name>
    <name type="common">Pasteurella anatis</name>
    <dbReference type="NCBI Taxonomy" id="1005058"/>
    <lineage>
        <taxon>Bacteria</taxon>
        <taxon>Pseudomonadati</taxon>
        <taxon>Pseudomonadota</taxon>
        <taxon>Gammaproteobacteria</taxon>
        <taxon>Pasteurellales</taxon>
        <taxon>Pasteurellaceae</taxon>
        <taxon>Gallibacterium</taxon>
    </lineage>
</organism>
<gene>
    <name evidence="2" type="ordered locus">UMN179_00200</name>
</gene>
<reference evidence="2 3" key="1">
    <citation type="journal article" date="2011" name="J. Bacteriol.">
        <title>Complete genome sequence of Gallibacterium anatis strain UMN179, isolated from a laying hen with peritonitis.</title>
        <authorList>
            <person name="Johnson T.J."/>
            <person name="Fernandez-Alarcon C."/>
            <person name="Bojesen A.M."/>
            <person name="Nolan L.K."/>
            <person name="Trampel D.W."/>
            <person name="Seemann T."/>
        </authorList>
    </citation>
    <scope>NUCLEOTIDE SEQUENCE [LARGE SCALE GENOMIC DNA]</scope>
    <source>
        <strain evidence="2 3">UMN179</strain>
    </source>
</reference>
<evidence type="ECO:0000313" key="3">
    <source>
        <dbReference type="Proteomes" id="UP000006908"/>
    </source>
</evidence>
<sequence length="61" mass="6936">MTQKNQFIPWEVVSKDLQDFALDLIANDFAFNLAKNICEANSAENSPKQSDDEFNIKDLLS</sequence>
<dbReference type="Proteomes" id="UP000006908">
    <property type="component" value="Chromosome"/>
</dbReference>
<evidence type="ECO:0000256" key="1">
    <source>
        <dbReference type="SAM" id="MobiDB-lite"/>
    </source>
</evidence>
<dbReference type="EMBL" id="CP002667">
    <property type="protein sequence ID" value="AEC16237.1"/>
    <property type="molecule type" value="Genomic_DNA"/>
</dbReference>
<accession>F4HB05</accession>
<dbReference type="HOGENOM" id="CLU_2915899_0_0_6"/>